<sequence>MSRLASLSTPSRSRSSLSPSPGPATVPVVALPPIETTHHRMLRIVISEIKNLLRTWDDLVGVDGIKASKGVIDESTTMDNLLQVAETERTSMSTHLVRLHDQRAAMEAVLAKLGRLLAKLSLLVDQAEKIFFEACRLQGAAWVVEEPLWLSWTLDHFVNSIPPLISLHNDHLASLTSLSRIILNPDTTFDDAKLALERWRDLSMAGTRHQGVREWEELVDLELSAGGEDSSEEEEEKVVSSGRKKKGRK</sequence>
<proteinExistence type="predicted"/>
<comment type="caution">
    <text evidence="2">The sequence shown here is derived from an EMBL/GenBank/DDBJ whole genome shotgun (WGS) entry which is preliminary data.</text>
</comment>
<gene>
    <name evidence="2" type="ORF">MKK02DRAFT_43743</name>
</gene>
<reference evidence="2" key="1">
    <citation type="journal article" date="2022" name="G3 (Bethesda)">
        <title>High quality genome of the basidiomycete yeast Dioszegia hungarica PDD-24b-2 isolated from cloud water.</title>
        <authorList>
            <person name="Jarrige D."/>
            <person name="Haridas S."/>
            <person name="Bleykasten-Grosshans C."/>
            <person name="Joly M."/>
            <person name="Nadalig T."/>
            <person name="Sancelme M."/>
            <person name="Vuilleumier S."/>
            <person name="Grigoriev I.V."/>
            <person name="Amato P."/>
            <person name="Bringel F."/>
        </authorList>
    </citation>
    <scope>NUCLEOTIDE SEQUENCE</scope>
    <source>
        <strain evidence="2">PDD-24b-2</strain>
    </source>
</reference>
<feature type="region of interest" description="Disordered" evidence="1">
    <location>
        <begin position="1"/>
        <end position="26"/>
    </location>
</feature>
<feature type="region of interest" description="Disordered" evidence="1">
    <location>
        <begin position="224"/>
        <end position="249"/>
    </location>
</feature>
<dbReference type="RefSeq" id="XP_052944841.1">
    <property type="nucleotide sequence ID" value="XM_053092590.1"/>
</dbReference>
<evidence type="ECO:0000256" key="1">
    <source>
        <dbReference type="SAM" id="MobiDB-lite"/>
    </source>
</evidence>
<dbReference type="AlphaFoldDB" id="A0AA38H9N2"/>
<protein>
    <submittedName>
        <fullName evidence="2">Uncharacterized protein</fullName>
    </submittedName>
</protein>
<evidence type="ECO:0000313" key="3">
    <source>
        <dbReference type="Proteomes" id="UP001164286"/>
    </source>
</evidence>
<dbReference type="EMBL" id="JAKWFO010000005">
    <property type="protein sequence ID" value="KAI9635064.1"/>
    <property type="molecule type" value="Genomic_DNA"/>
</dbReference>
<accession>A0AA38H9N2</accession>
<dbReference type="Proteomes" id="UP001164286">
    <property type="component" value="Unassembled WGS sequence"/>
</dbReference>
<feature type="compositionally biased region" description="Low complexity" evidence="1">
    <location>
        <begin position="1"/>
        <end position="19"/>
    </location>
</feature>
<dbReference type="GeneID" id="77731795"/>
<name>A0AA38H9N2_9TREE</name>
<organism evidence="2 3">
    <name type="scientific">Dioszegia hungarica</name>
    <dbReference type="NCBI Taxonomy" id="4972"/>
    <lineage>
        <taxon>Eukaryota</taxon>
        <taxon>Fungi</taxon>
        <taxon>Dikarya</taxon>
        <taxon>Basidiomycota</taxon>
        <taxon>Agaricomycotina</taxon>
        <taxon>Tremellomycetes</taxon>
        <taxon>Tremellales</taxon>
        <taxon>Bulleribasidiaceae</taxon>
        <taxon>Dioszegia</taxon>
    </lineage>
</organism>
<keyword evidence="3" id="KW-1185">Reference proteome</keyword>
<evidence type="ECO:0000313" key="2">
    <source>
        <dbReference type="EMBL" id="KAI9635064.1"/>
    </source>
</evidence>